<dbReference type="AlphaFoldDB" id="A0A5J4RYD5"/>
<reference evidence="1" key="1">
    <citation type="submission" date="2019-03" db="EMBL/GenBank/DDBJ databases">
        <title>Single cell metagenomics reveals metabolic interactions within the superorganism composed of flagellate Streblomastix strix and complex community of Bacteroidetes bacteria on its surface.</title>
        <authorList>
            <person name="Treitli S.C."/>
            <person name="Kolisko M."/>
            <person name="Husnik F."/>
            <person name="Keeling P."/>
            <person name="Hampl V."/>
        </authorList>
    </citation>
    <scope>NUCLEOTIDE SEQUENCE</scope>
    <source>
        <strain evidence="1">STM</strain>
    </source>
</reference>
<gene>
    <name evidence="1" type="ORF">EZS27_013603</name>
</gene>
<evidence type="ECO:0000313" key="1">
    <source>
        <dbReference type="EMBL" id="KAA6338402.1"/>
    </source>
</evidence>
<accession>A0A5J4RYD5</accession>
<comment type="caution">
    <text evidence="1">The sequence shown here is derived from an EMBL/GenBank/DDBJ whole genome shotgun (WGS) entry which is preliminary data.</text>
</comment>
<sequence>MMQVPVHAANKTDYQKIVNQTPTFIPKNVKVDV</sequence>
<protein>
    <submittedName>
        <fullName evidence="1">Uncharacterized protein</fullName>
    </submittedName>
</protein>
<dbReference type="EMBL" id="SNRY01000621">
    <property type="protein sequence ID" value="KAA6338402.1"/>
    <property type="molecule type" value="Genomic_DNA"/>
</dbReference>
<proteinExistence type="predicted"/>
<name>A0A5J4RYD5_9ZZZZ</name>
<organism evidence="1">
    <name type="scientific">termite gut metagenome</name>
    <dbReference type="NCBI Taxonomy" id="433724"/>
    <lineage>
        <taxon>unclassified sequences</taxon>
        <taxon>metagenomes</taxon>
        <taxon>organismal metagenomes</taxon>
    </lineage>
</organism>